<evidence type="ECO:0000313" key="2">
    <source>
        <dbReference type="EMBL" id="PQJ95204.1"/>
    </source>
</evidence>
<reference evidence="2 3" key="1">
    <citation type="submission" date="2018-01" db="EMBL/GenBank/DDBJ databases">
        <title>The complete genome sequence of Chromatium okenii LaCa, a purple sulfur bacterium with a turbulent life.</title>
        <authorList>
            <person name="Luedin S.M."/>
            <person name="Liechti N."/>
            <person name="Storelli N."/>
            <person name="Danza F."/>
            <person name="Wittwer M."/>
            <person name="Pothier J.F."/>
            <person name="Tonolla M.A."/>
        </authorList>
    </citation>
    <scope>NUCLEOTIDE SEQUENCE [LARGE SCALE GENOMIC DNA]</scope>
    <source>
        <strain evidence="2 3">LaCa</strain>
    </source>
</reference>
<gene>
    <name evidence="2" type="ORF">CXB77_13080</name>
</gene>
<feature type="signal peptide" evidence="1">
    <location>
        <begin position="1"/>
        <end position="24"/>
    </location>
</feature>
<proteinExistence type="predicted"/>
<organism evidence="2 3">
    <name type="scientific">Chromatium okenii</name>
    <dbReference type="NCBI Taxonomy" id="61644"/>
    <lineage>
        <taxon>Bacteria</taxon>
        <taxon>Pseudomonadati</taxon>
        <taxon>Pseudomonadota</taxon>
        <taxon>Gammaproteobacteria</taxon>
        <taxon>Chromatiales</taxon>
        <taxon>Chromatiaceae</taxon>
        <taxon>Chromatium</taxon>
    </lineage>
</organism>
<comment type="caution">
    <text evidence="2">The sequence shown here is derived from an EMBL/GenBank/DDBJ whole genome shotgun (WGS) entry which is preliminary data.</text>
</comment>
<evidence type="ECO:0000313" key="3">
    <source>
        <dbReference type="Proteomes" id="UP000239936"/>
    </source>
</evidence>
<keyword evidence="3" id="KW-1185">Reference proteome</keyword>
<evidence type="ECO:0008006" key="4">
    <source>
        <dbReference type="Google" id="ProtNLM"/>
    </source>
</evidence>
<name>A0A2S7XN97_9GAMM</name>
<dbReference type="AlphaFoldDB" id="A0A2S7XN97"/>
<evidence type="ECO:0000256" key="1">
    <source>
        <dbReference type="SAM" id="SignalP"/>
    </source>
</evidence>
<sequence>MFNNMTKSLLGLGLTLAVFGTAQAYPVSAQLEITGSSEVGITGHTLNVSGWTLSNLASSSLDIIGFDFTIGDTTRHFDNKDSTYPTSGNKTITLNSGSTDRVDNISLSFSGFNRTEAYLFAVDIDSDSLFNQWEAFNTVLFNNGSAANSVFKVTFAGGGILSMTLPETPVAVVNGKISTYTFTLTGEVPVPGTLLLLAAGMIGFRTRLLKA</sequence>
<accession>A0A2S7XN97</accession>
<dbReference type="Proteomes" id="UP000239936">
    <property type="component" value="Unassembled WGS sequence"/>
</dbReference>
<protein>
    <recommendedName>
        <fullName evidence="4">PEP-CTERM sorting domain-containing protein</fullName>
    </recommendedName>
</protein>
<feature type="chain" id="PRO_5015497242" description="PEP-CTERM sorting domain-containing protein" evidence="1">
    <location>
        <begin position="25"/>
        <end position="211"/>
    </location>
</feature>
<dbReference type="EMBL" id="PPGH01000037">
    <property type="protein sequence ID" value="PQJ95204.1"/>
    <property type="molecule type" value="Genomic_DNA"/>
</dbReference>
<dbReference type="RefSeq" id="WP_146108822.1">
    <property type="nucleotide sequence ID" value="NZ_PPGH01000037.1"/>
</dbReference>
<keyword evidence="1" id="KW-0732">Signal</keyword>